<organism evidence="1 2">
    <name type="scientific">Rhizobium hainanense</name>
    <dbReference type="NCBI Taxonomy" id="52131"/>
    <lineage>
        <taxon>Bacteria</taxon>
        <taxon>Pseudomonadati</taxon>
        <taxon>Pseudomonadota</taxon>
        <taxon>Alphaproteobacteria</taxon>
        <taxon>Hyphomicrobiales</taxon>
        <taxon>Rhizobiaceae</taxon>
        <taxon>Rhizobium/Agrobacterium group</taxon>
        <taxon>Rhizobium</taxon>
    </lineage>
</organism>
<evidence type="ECO:0000313" key="2">
    <source>
        <dbReference type="Proteomes" id="UP000186228"/>
    </source>
</evidence>
<gene>
    <name evidence="1" type="ORF">GA0061100_103570</name>
</gene>
<dbReference type="EMBL" id="FMAC01000003">
    <property type="protein sequence ID" value="SCB20623.1"/>
    <property type="molecule type" value="Genomic_DNA"/>
</dbReference>
<name>A0A1C3UYP2_9HYPH</name>
<reference evidence="2" key="1">
    <citation type="submission" date="2016-08" db="EMBL/GenBank/DDBJ databases">
        <authorList>
            <person name="Varghese N."/>
            <person name="Submissions Spin"/>
        </authorList>
    </citation>
    <scope>NUCLEOTIDE SEQUENCE [LARGE SCALE GENOMIC DNA]</scope>
    <source>
        <strain evidence="2">CCBAU 57015</strain>
    </source>
</reference>
<dbReference type="Proteomes" id="UP000186228">
    <property type="component" value="Unassembled WGS sequence"/>
</dbReference>
<protein>
    <recommendedName>
        <fullName evidence="3">Nucleotide-diphospho-sugar transferase domain-containing protein</fullName>
    </recommendedName>
</protein>
<dbReference type="STRING" id="52131.GA0061100_103570"/>
<dbReference type="AlphaFoldDB" id="A0A1C3UYP2"/>
<keyword evidence="2" id="KW-1185">Reference proteome</keyword>
<evidence type="ECO:0000313" key="1">
    <source>
        <dbReference type="EMBL" id="SCB20623.1"/>
    </source>
</evidence>
<sequence length="322" mass="38087">MRVPGIANLSLAIRFPEKFTVWKHSENGKAKRSDRPTESLPYCGVRLPMFLTNPWRREELSHIVVTTFNEKGYREYGKKCIETFLACWPKDVSLVVYAEDVEIEEKDRRLLIFDHCKALPRLRDFREAHGDNPQANGWIPSRNGLVRDFRWDAVRFSNKVFAVADAVRRYHNMVDQLIWLDADTVTHRAIPKSFLDRIAPRGNQLATYLNRRIYPECGWVGYNLRHPAILTFIDRFEGAYSSGYFLTMKESHDSFVFWKVLQQMERDKEARFRRLGSRLTKTHVFINSVLGGYLDHLKGDRKAAGRSRRRDLKWHRREPWWQ</sequence>
<proteinExistence type="predicted"/>
<evidence type="ECO:0008006" key="3">
    <source>
        <dbReference type="Google" id="ProtNLM"/>
    </source>
</evidence>
<accession>A0A1C3UYP2</accession>